<comment type="caution">
    <text evidence="2">The sequence shown here is derived from an EMBL/GenBank/DDBJ whole genome shotgun (WGS) entry which is preliminary data.</text>
</comment>
<sequence>MDELEPEEQEFVERLAGSFLETASFGPESPLATILTTVCVKIVQERRGEREIARDGPTVEKVVGKQEDGTPIVEKDEHYLAKFTSRLSKDIRLSLKDLGCLPDPDSQQAEATESLAQVLAGKGE</sequence>
<dbReference type="EMBL" id="AOMB01000005">
    <property type="protein sequence ID" value="EMA41447.1"/>
    <property type="molecule type" value="Genomic_DNA"/>
</dbReference>
<evidence type="ECO:0000313" key="2">
    <source>
        <dbReference type="EMBL" id="EMA41447.1"/>
    </source>
</evidence>
<feature type="region of interest" description="Disordered" evidence="1">
    <location>
        <begin position="102"/>
        <end position="124"/>
    </location>
</feature>
<name>M0M6K5_9EURY</name>
<proteinExistence type="predicted"/>
<dbReference type="AlphaFoldDB" id="M0M6K5"/>
<accession>M0M6K5</accession>
<keyword evidence="3" id="KW-1185">Reference proteome</keyword>
<evidence type="ECO:0000256" key="1">
    <source>
        <dbReference type="SAM" id="MobiDB-lite"/>
    </source>
</evidence>
<feature type="compositionally biased region" description="Polar residues" evidence="1">
    <location>
        <begin position="105"/>
        <end position="115"/>
    </location>
</feature>
<gene>
    <name evidence="2" type="ORF">C447_01295</name>
</gene>
<reference evidence="2 3" key="1">
    <citation type="journal article" date="2014" name="PLoS Genet.">
        <title>Phylogenetically driven sequencing of extremely halophilic archaea reveals strategies for static and dynamic osmo-response.</title>
        <authorList>
            <person name="Becker E.A."/>
            <person name="Seitzer P.M."/>
            <person name="Tritt A."/>
            <person name="Larsen D."/>
            <person name="Krusor M."/>
            <person name="Yao A.I."/>
            <person name="Wu D."/>
            <person name="Madern D."/>
            <person name="Eisen J.A."/>
            <person name="Darling A.E."/>
            <person name="Facciotti M.T."/>
        </authorList>
    </citation>
    <scope>NUCLEOTIDE SEQUENCE [LARGE SCALE GENOMIC DNA]</scope>
    <source>
        <strain evidence="2 3">100A6</strain>
    </source>
</reference>
<protein>
    <submittedName>
        <fullName evidence="2">Uncharacterized protein</fullName>
    </submittedName>
</protein>
<evidence type="ECO:0000313" key="3">
    <source>
        <dbReference type="Proteomes" id="UP000011566"/>
    </source>
</evidence>
<organism evidence="2 3">
    <name type="scientific">Halococcus hamelinensis 100A6</name>
    <dbReference type="NCBI Taxonomy" id="1132509"/>
    <lineage>
        <taxon>Archaea</taxon>
        <taxon>Methanobacteriati</taxon>
        <taxon>Methanobacteriota</taxon>
        <taxon>Stenosarchaea group</taxon>
        <taxon>Halobacteria</taxon>
        <taxon>Halobacteriales</taxon>
        <taxon>Halococcaceae</taxon>
        <taxon>Halococcus</taxon>
    </lineage>
</organism>
<dbReference type="PATRIC" id="fig|1132509.6.peg.313"/>
<dbReference type="Proteomes" id="UP000011566">
    <property type="component" value="Unassembled WGS sequence"/>
</dbReference>